<dbReference type="RefSeq" id="WP_007044901.1">
    <property type="nucleotide sequence ID" value="NZ_AGJL01000040.1"/>
</dbReference>
<dbReference type="PATRIC" id="fig|647171.4.peg.1435"/>
<dbReference type="InterPro" id="IPR014426">
    <property type="entry name" value="UPF0282_hydrls"/>
</dbReference>
<dbReference type="PANTHER" id="PTHR43546">
    <property type="entry name" value="UPF0173 METAL-DEPENDENT HYDROLASE MJ1163-RELATED"/>
    <property type="match status" value="1"/>
</dbReference>
<dbReference type="InterPro" id="IPR050114">
    <property type="entry name" value="UPF0173_UPF0282_UlaG_hydrolase"/>
</dbReference>
<accession>H1L098</accession>
<keyword evidence="3" id="KW-1185">Reference proteome</keyword>
<evidence type="ECO:0000313" key="2">
    <source>
        <dbReference type="EMBL" id="EHP85055.1"/>
    </source>
</evidence>
<proteinExistence type="inferred from homology"/>
<dbReference type="STRING" id="647171.MetfoDRAFT_1472"/>
<comment type="similarity">
    <text evidence="1">Belongs to the UPF0282 family.</text>
</comment>
<evidence type="ECO:0000313" key="3">
    <source>
        <dbReference type="Proteomes" id="UP000003706"/>
    </source>
</evidence>
<comment type="caution">
    <text evidence="2">The sequence shown here is derived from an EMBL/GenBank/DDBJ whole genome shotgun (WGS) entry which is preliminary data.</text>
</comment>
<name>H1L098_9EURY</name>
<dbReference type="AlphaFoldDB" id="H1L098"/>
<gene>
    <name evidence="2" type="ORF">MetfoDRAFT_1472</name>
</gene>
<reference evidence="2 3" key="1">
    <citation type="submission" date="2011-09" db="EMBL/GenBank/DDBJ databases">
        <title>The draft genome of Methanotorris formicicus Mc-S-70.</title>
        <authorList>
            <consortium name="US DOE Joint Genome Institute (JGI-PGF)"/>
            <person name="Lucas S."/>
            <person name="Han J."/>
            <person name="Lapidus A."/>
            <person name="Cheng J.-F."/>
            <person name="Goodwin L."/>
            <person name="Pitluck S."/>
            <person name="Peters L."/>
            <person name="Land M.L."/>
            <person name="Hauser L."/>
            <person name="Sieprawska-Lupa M."/>
            <person name="Takai K."/>
            <person name="Miyazaki J."/>
            <person name="Whitman W."/>
            <person name="Woyke T.J."/>
        </authorList>
    </citation>
    <scope>NUCLEOTIDE SEQUENCE [LARGE SCALE GENOMIC DNA]</scope>
    <source>
        <strain evidence="2 3">Mc-S-70</strain>
    </source>
</reference>
<dbReference type="EMBL" id="AGJL01000040">
    <property type="protein sequence ID" value="EHP85055.1"/>
    <property type="molecule type" value="Genomic_DNA"/>
</dbReference>
<dbReference type="PANTHER" id="PTHR43546:SF4">
    <property type="entry name" value="UPF0282 PROTEIN MJ1629"/>
    <property type="match status" value="1"/>
</dbReference>
<sequence length="293" mass="34354">MKIIPIASESFGVRSLATYVETEDVKVLIDPGVAIAPKRYGLPPNEIEFEQLRKLREILNNFAKKSDIITISHYHYDHYTPFHDDEYLDSKDYAKTLYKDKILLIKHPKEFINRSQMKRAETFLENVKNIAKEIHYADNKTFNFKNTQIKFSPPFPHGKDDKLGYVLLTTIKDKNFTFLHASDIQGVIFDDLKDYIINEHPNLIIMSGPPTYLIRMFGKENLKKVDENLKDILKNTDAQLILDHHFLRDKKYKEKLSVDFKTIAEYTGKKNYLLEAYRKDIKEGKQNFNTIQS</sequence>
<evidence type="ECO:0000256" key="1">
    <source>
        <dbReference type="HAMAP-Rule" id="MF_01406"/>
    </source>
</evidence>
<dbReference type="PIRSF" id="PIRSF004944">
    <property type="entry name" value="UCP004944_hydrls"/>
    <property type="match status" value="1"/>
</dbReference>
<organism evidence="2 3">
    <name type="scientific">Methanotorris formicicus Mc-S-70</name>
    <dbReference type="NCBI Taxonomy" id="647171"/>
    <lineage>
        <taxon>Archaea</taxon>
        <taxon>Methanobacteriati</taxon>
        <taxon>Methanobacteriota</taxon>
        <taxon>Methanomada group</taxon>
        <taxon>Methanococci</taxon>
        <taxon>Methanococcales</taxon>
        <taxon>Methanocaldococcaceae</taxon>
        <taxon>Methanotorris</taxon>
    </lineage>
</organism>
<dbReference type="OrthoDB" id="21331at2157"/>
<dbReference type="InterPro" id="IPR036866">
    <property type="entry name" value="RibonucZ/Hydroxyglut_hydro"/>
</dbReference>
<dbReference type="SUPFAM" id="SSF56281">
    <property type="entry name" value="Metallo-hydrolase/oxidoreductase"/>
    <property type="match status" value="1"/>
</dbReference>
<protein>
    <recommendedName>
        <fullName evidence="1">UPF0282 protein MetfoDRAFT_1472</fullName>
    </recommendedName>
</protein>
<dbReference type="Gene3D" id="3.60.15.10">
    <property type="entry name" value="Ribonuclease Z/Hydroxyacylglutathione hydrolase-like"/>
    <property type="match status" value="1"/>
</dbReference>
<dbReference type="Proteomes" id="UP000003706">
    <property type="component" value="Unassembled WGS sequence"/>
</dbReference>
<dbReference type="HAMAP" id="MF_01406">
    <property type="entry name" value="UPF0282"/>
    <property type="match status" value="1"/>
</dbReference>